<dbReference type="AlphaFoldDB" id="A0A4R2D5B6"/>
<dbReference type="EMBL" id="SLVX01000003">
    <property type="protein sequence ID" value="TCN47174.1"/>
    <property type="molecule type" value="Genomic_DNA"/>
</dbReference>
<comment type="similarity">
    <text evidence="1">Belongs to the LysR transcriptional regulatory family.</text>
</comment>
<evidence type="ECO:0000256" key="3">
    <source>
        <dbReference type="ARBA" id="ARBA00023125"/>
    </source>
</evidence>
<name>A0A4R2D5B6_SHIGR</name>
<dbReference type="GO" id="GO:0003677">
    <property type="term" value="F:DNA binding"/>
    <property type="evidence" value="ECO:0007669"/>
    <property type="project" value="UniProtKB-KW"/>
</dbReference>
<evidence type="ECO:0000313" key="6">
    <source>
        <dbReference type="EMBL" id="TCN47174.1"/>
    </source>
</evidence>
<dbReference type="InterPro" id="IPR036388">
    <property type="entry name" value="WH-like_DNA-bd_sf"/>
</dbReference>
<dbReference type="PANTHER" id="PTHR30579">
    <property type="entry name" value="TRANSCRIPTIONAL REGULATOR"/>
    <property type="match status" value="1"/>
</dbReference>
<sequence length="287" mass="31984">MLDPRLLRAFVAIADAGSFTAAADRLHMTQSTMSQQIARLEEAIGRELVDRAARPVRLTVTGERLLGHARRILALQTEVLTLVAETSGTTSVRIGMPDDIATPEMAHAFAAFARRHKEARLDVTTGLRADLTRRYRSGELDIVVLKEDTPSADSWASFEEPIAWFTALDAPADLPDPVPLVTFPPGGLYRDAMFERLERERRRWYVAFTSASLRNVLMAIEAGLGLSLLPVDAAKEWRVKRFADFPPEPPVVASLYSWERNGIVGELASEVLDILKRHFARERHSVS</sequence>
<protein>
    <submittedName>
        <fullName evidence="6">DNA-binding transcriptional LysR family regulator</fullName>
    </submittedName>
</protein>
<dbReference type="SUPFAM" id="SSF53850">
    <property type="entry name" value="Periplasmic binding protein-like II"/>
    <property type="match status" value="1"/>
</dbReference>
<dbReference type="Gene3D" id="3.40.190.10">
    <property type="entry name" value="Periplasmic binding protein-like II"/>
    <property type="match status" value="2"/>
</dbReference>
<proteinExistence type="inferred from homology"/>
<dbReference type="InterPro" id="IPR000847">
    <property type="entry name" value="LysR_HTH_N"/>
</dbReference>
<dbReference type="PANTHER" id="PTHR30579:SF7">
    <property type="entry name" value="HTH-TYPE TRANSCRIPTIONAL REGULATOR LRHA-RELATED"/>
    <property type="match status" value="1"/>
</dbReference>
<keyword evidence="3 6" id="KW-0238">DNA-binding</keyword>
<dbReference type="InterPro" id="IPR050176">
    <property type="entry name" value="LTTR"/>
</dbReference>
<dbReference type="InterPro" id="IPR005119">
    <property type="entry name" value="LysR_subst-bd"/>
</dbReference>
<dbReference type="PRINTS" id="PR00039">
    <property type="entry name" value="HTHLYSR"/>
</dbReference>
<evidence type="ECO:0000256" key="2">
    <source>
        <dbReference type="ARBA" id="ARBA00023015"/>
    </source>
</evidence>
<evidence type="ECO:0000313" key="7">
    <source>
        <dbReference type="Proteomes" id="UP000295351"/>
    </source>
</evidence>
<comment type="caution">
    <text evidence="6">The sequence shown here is derived from an EMBL/GenBank/DDBJ whole genome shotgun (WGS) entry which is preliminary data.</text>
</comment>
<evidence type="ECO:0000256" key="1">
    <source>
        <dbReference type="ARBA" id="ARBA00009437"/>
    </source>
</evidence>
<dbReference type="InterPro" id="IPR036390">
    <property type="entry name" value="WH_DNA-bd_sf"/>
</dbReference>
<keyword evidence="4" id="KW-0804">Transcription</keyword>
<dbReference type="Pfam" id="PF03466">
    <property type="entry name" value="LysR_substrate"/>
    <property type="match status" value="1"/>
</dbReference>
<evidence type="ECO:0000259" key="5">
    <source>
        <dbReference type="PROSITE" id="PS50931"/>
    </source>
</evidence>
<organism evidence="6 7">
    <name type="scientific">Shinella granuli</name>
    <dbReference type="NCBI Taxonomy" id="323621"/>
    <lineage>
        <taxon>Bacteria</taxon>
        <taxon>Pseudomonadati</taxon>
        <taxon>Pseudomonadota</taxon>
        <taxon>Alphaproteobacteria</taxon>
        <taxon>Hyphomicrobiales</taxon>
        <taxon>Rhizobiaceae</taxon>
        <taxon>Shinella</taxon>
    </lineage>
</organism>
<dbReference type="PROSITE" id="PS50931">
    <property type="entry name" value="HTH_LYSR"/>
    <property type="match status" value="1"/>
</dbReference>
<dbReference type="FunFam" id="1.10.10.10:FF:000001">
    <property type="entry name" value="LysR family transcriptional regulator"/>
    <property type="match status" value="1"/>
</dbReference>
<dbReference type="Pfam" id="PF00126">
    <property type="entry name" value="HTH_1"/>
    <property type="match status" value="1"/>
</dbReference>
<dbReference type="SUPFAM" id="SSF46785">
    <property type="entry name" value="Winged helix' DNA-binding domain"/>
    <property type="match status" value="1"/>
</dbReference>
<dbReference type="GO" id="GO:0003700">
    <property type="term" value="F:DNA-binding transcription factor activity"/>
    <property type="evidence" value="ECO:0007669"/>
    <property type="project" value="InterPro"/>
</dbReference>
<gene>
    <name evidence="6" type="ORF">EV665_103349</name>
</gene>
<feature type="domain" description="HTH lysR-type" evidence="5">
    <location>
        <begin position="2"/>
        <end position="59"/>
    </location>
</feature>
<evidence type="ECO:0000256" key="4">
    <source>
        <dbReference type="ARBA" id="ARBA00023163"/>
    </source>
</evidence>
<dbReference type="Gene3D" id="1.10.10.10">
    <property type="entry name" value="Winged helix-like DNA-binding domain superfamily/Winged helix DNA-binding domain"/>
    <property type="match status" value="1"/>
</dbReference>
<dbReference type="Proteomes" id="UP000295351">
    <property type="component" value="Unassembled WGS sequence"/>
</dbReference>
<reference evidence="6 7" key="1">
    <citation type="submission" date="2019-03" db="EMBL/GenBank/DDBJ databases">
        <title>Genomic Encyclopedia of Type Strains, Phase IV (KMG-IV): sequencing the most valuable type-strain genomes for metagenomic binning, comparative biology and taxonomic classification.</title>
        <authorList>
            <person name="Goeker M."/>
        </authorList>
    </citation>
    <scope>NUCLEOTIDE SEQUENCE [LARGE SCALE GENOMIC DNA]</scope>
    <source>
        <strain evidence="6 7">DSM 18401</strain>
    </source>
</reference>
<accession>A0A4R2D5B6</accession>
<dbReference type="RefSeq" id="WP_133033670.1">
    <property type="nucleotide sequence ID" value="NZ_BAABEI010000012.1"/>
</dbReference>
<keyword evidence="7" id="KW-1185">Reference proteome</keyword>
<keyword evidence="2" id="KW-0805">Transcription regulation</keyword>